<reference evidence="2" key="1">
    <citation type="journal article" date="2020" name="Stud. Mycol.">
        <title>101 Dothideomycetes genomes: a test case for predicting lifestyles and emergence of pathogens.</title>
        <authorList>
            <person name="Haridas S."/>
            <person name="Albert R."/>
            <person name="Binder M."/>
            <person name="Bloem J."/>
            <person name="Labutti K."/>
            <person name="Salamov A."/>
            <person name="Andreopoulos B."/>
            <person name="Baker S."/>
            <person name="Barry K."/>
            <person name="Bills G."/>
            <person name="Bluhm B."/>
            <person name="Cannon C."/>
            <person name="Castanera R."/>
            <person name="Culley D."/>
            <person name="Daum C."/>
            <person name="Ezra D."/>
            <person name="Gonzalez J."/>
            <person name="Henrissat B."/>
            <person name="Kuo A."/>
            <person name="Liang C."/>
            <person name="Lipzen A."/>
            <person name="Lutzoni F."/>
            <person name="Magnuson J."/>
            <person name="Mondo S."/>
            <person name="Nolan M."/>
            <person name="Ohm R."/>
            <person name="Pangilinan J."/>
            <person name="Park H.-J."/>
            <person name="Ramirez L."/>
            <person name="Alfaro M."/>
            <person name="Sun H."/>
            <person name="Tritt A."/>
            <person name="Yoshinaga Y."/>
            <person name="Zwiers L.-H."/>
            <person name="Turgeon B."/>
            <person name="Goodwin S."/>
            <person name="Spatafora J."/>
            <person name="Crous P."/>
            <person name="Grigoriev I."/>
        </authorList>
    </citation>
    <scope>NUCLEOTIDE SEQUENCE</scope>
    <source>
        <strain evidence="2">CBS 122681</strain>
    </source>
</reference>
<feature type="compositionally biased region" description="Basic and acidic residues" evidence="1">
    <location>
        <begin position="116"/>
        <end position="126"/>
    </location>
</feature>
<proteinExistence type="predicted"/>
<evidence type="ECO:0000256" key="1">
    <source>
        <dbReference type="SAM" id="MobiDB-lite"/>
    </source>
</evidence>
<dbReference type="AlphaFoldDB" id="A0A6A6TLS4"/>
<gene>
    <name evidence="2" type="ORF">K491DRAFT_711258</name>
</gene>
<name>A0A6A6TLS4_9PLEO</name>
<dbReference type="Proteomes" id="UP000799324">
    <property type="component" value="Unassembled WGS sequence"/>
</dbReference>
<accession>A0A6A6TLS4</accession>
<organism evidence="2 3">
    <name type="scientific">Lophiostoma macrostomum CBS 122681</name>
    <dbReference type="NCBI Taxonomy" id="1314788"/>
    <lineage>
        <taxon>Eukaryota</taxon>
        <taxon>Fungi</taxon>
        <taxon>Dikarya</taxon>
        <taxon>Ascomycota</taxon>
        <taxon>Pezizomycotina</taxon>
        <taxon>Dothideomycetes</taxon>
        <taxon>Pleosporomycetidae</taxon>
        <taxon>Pleosporales</taxon>
        <taxon>Lophiostomataceae</taxon>
        <taxon>Lophiostoma</taxon>
    </lineage>
</organism>
<feature type="region of interest" description="Disordered" evidence="1">
    <location>
        <begin position="112"/>
        <end position="184"/>
    </location>
</feature>
<keyword evidence="3" id="KW-1185">Reference proteome</keyword>
<feature type="compositionally biased region" description="Basic and acidic residues" evidence="1">
    <location>
        <begin position="134"/>
        <end position="148"/>
    </location>
</feature>
<dbReference type="EMBL" id="MU004296">
    <property type="protein sequence ID" value="KAF2661005.1"/>
    <property type="molecule type" value="Genomic_DNA"/>
</dbReference>
<protein>
    <submittedName>
        <fullName evidence="2">Uncharacterized protein</fullName>
    </submittedName>
</protein>
<evidence type="ECO:0000313" key="2">
    <source>
        <dbReference type="EMBL" id="KAF2661005.1"/>
    </source>
</evidence>
<evidence type="ECO:0000313" key="3">
    <source>
        <dbReference type="Proteomes" id="UP000799324"/>
    </source>
</evidence>
<sequence length="230" mass="25768">MRGNQSCTRRELRDWLTDELAEWEGGAQRDKRKGESCYQSIIYSLEIGIGQCEGPQQEWTILDIVPELLGVLEKTLPDRKYVTRCRAEMEELVNSGNKPESEGAIEVNKELQAPGKHAEADKDLSKESAVGPNGDERVSEYEPVHSDRATPPASIMQSRCSDRLQSKKRPASNTGDEDKENEVSTALTNAIETARVDNRQAQRILLRMAEFAFSETVTQLPAHLTFYNAA</sequence>